<dbReference type="PANTHER" id="PTHR22017:SF0">
    <property type="entry name" value="PHOTORECEPTOR CILIUM ACTIN REGULATOR"/>
    <property type="match status" value="1"/>
</dbReference>
<dbReference type="GO" id="GO:1903546">
    <property type="term" value="P:protein localization to photoreceptor outer segment"/>
    <property type="evidence" value="ECO:0000318"/>
    <property type="project" value="GO_Central"/>
</dbReference>
<accession>F6X7Y2</accession>
<feature type="compositionally biased region" description="Polar residues" evidence="1">
    <location>
        <begin position="1103"/>
        <end position="1115"/>
    </location>
</feature>
<dbReference type="OMA" id="HSIFCPA"/>
<feature type="region of interest" description="Disordered" evidence="1">
    <location>
        <begin position="795"/>
        <end position="896"/>
    </location>
</feature>
<reference evidence="2" key="1">
    <citation type="submission" date="2025-08" db="UniProtKB">
        <authorList>
            <consortium name="Ensembl"/>
        </authorList>
    </citation>
    <scope>IDENTIFICATION</scope>
    <source>
        <strain evidence="2">Glennie</strain>
    </source>
</reference>
<feature type="region of interest" description="Disordered" evidence="1">
    <location>
        <begin position="558"/>
        <end position="612"/>
    </location>
</feature>
<feature type="compositionally biased region" description="Polar residues" evidence="1">
    <location>
        <begin position="87"/>
        <end position="100"/>
    </location>
</feature>
<dbReference type="InParanoid" id="F6X7Y2"/>
<dbReference type="Ensembl" id="ENSOANT00000022808.2">
    <property type="protein sequence ID" value="ENSOANP00000022804.2"/>
    <property type="gene ID" value="ENSOANG00000014470.2"/>
</dbReference>
<feature type="region of interest" description="Disordered" evidence="1">
    <location>
        <begin position="914"/>
        <end position="1115"/>
    </location>
</feature>
<dbReference type="GO" id="GO:0001917">
    <property type="term" value="C:photoreceptor inner segment"/>
    <property type="evidence" value="ECO:0000318"/>
    <property type="project" value="GO_Central"/>
</dbReference>
<dbReference type="Proteomes" id="UP000002279">
    <property type="component" value="Unplaced"/>
</dbReference>
<feature type="compositionally biased region" description="Polar residues" evidence="1">
    <location>
        <begin position="856"/>
        <end position="870"/>
    </location>
</feature>
<feature type="compositionally biased region" description="Basic and acidic residues" evidence="1">
    <location>
        <begin position="970"/>
        <end position="979"/>
    </location>
</feature>
<feature type="compositionally biased region" description="Pro residues" evidence="1">
    <location>
        <begin position="984"/>
        <end position="993"/>
    </location>
</feature>
<feature type="compositionally biased region" description="Low complexity" evidence="1">
    <location>
        <begin position="394"/>
        <end position="409"/>
    </location>
</feature>
<dbReference type="GeneTree" id="ENSGT00390000002768"/>
<feature type="region of interest" description="Disordered" evidence="1">
    <location>
        <begin position="343"/>
        <end position="413"/>
    </location>
</feature>
<dbReference type="PANTHER" id="PTHR22017">
    <property type="entry name" value="PHOTORECEPTOR CILIUM ACTIN REGULATOR"/>
    <property type="match status" value="1"/>
</dbReference>
<dbReference type="STRING" id="9258.ENSOANP00000022804"/>
<dbReference type="FunCoup" id="F6X7Y2">
    <property type="interactions" value="13"/>
</dbReference>
<feature type="compositionally biased region" description="Polar residues" evidence="1">
    <location>
        <begin position="1031"/>
        <end position="1041"/>
    </location>
</feature>
<reference evidence="2" key="2">
    <citation type="submission" date="2025-09" db="UniProtKB">
        <authorList>
            <consortium name="Ensembl"/>
        </authorList>
    </citation>
    <scope>IDENTIFICATION</scope>
    <source>
        <strain evidence="2">Glennie</strain>
    </source>
</reference>
<feature type="compositionally biased region" description="Basic and acidic residues" evidence="1">
    <location>
        <begin position="560"/>
        <end position="570"/>
    </location>
</feature>
<evidence type="ECO:0000256" key="1">
    <source>
        <dbReference type="SAM" id="MobiDB-lite"/>
    </source>
</evidence>
<feature type="compositionally biased region" description="Polar residues" evidence="1">
    <location>
        <begin position="1166"/>
        <end position="1175"/>
    </location>
</feature>
<feature type="compositionally biased region" description="Polar residues" evidence="1">
    <location>
        <begin position="448"/>
        <end position="461"/>
    </location>
</feature>
<feature type="compositionally biased region" description="Pro residues" evidence="1">
    <location>
        <begin position="1063"/>
        <end position="1090"/>
    </location>
</feature>
<feature type="compositionally biased region" description="Polar residues" evidence="1">
    <location>
        <begin position="807"/>
        <end position="818"/>
    </location>
</feature>
<name>F6X7Y2_ORNAN</name>
<feature type="region of interest" description="Disordered" evidence="1">
    <location>
        <begin position="51"/>
        <end position="172"/>
    </location>
</feature>
<evidence type="ECO:0000313" key="3">
    <source>
        <dbReference type="Proteomes" id="UP000002279"/>
    </source>
</evidence>
<dbReference type="AlphaFoldDB" id="F6X7Y2"/>
<feature type="compositionally biased region" description="Polar residues" evidence="1">
    <location>
        <begin position="695"/>
        <end position="707"/>
    </location>
</feature>
<sequence length="1258" mass="137619">MGCAPSHSDIVHHVAKSGIQFLKKPKAVLPVRRADNDGFAIPLLVKGSTSFDSGREFSSGQRWRTQQQSSTWDQDVTENPCLFPGTALSSTGKGLQQTTPEAEITGSDLIDAQRNPDEGSQVAKKSSNRSDGTGFSWEERKENNARKGKKPKGHRLGKEGHRGKVKTSLSMGQADKKVDFPEPLVKAHHSAYAYLHPTLAKYDTIISMANQVVQTQLAVQQMVTFQILRFDEINQLLEEIAQGGEDLLKEAGGHLVWPEGKEGAQEQPDLLQQLLQYTVNKMQLLNSTVAALTSRALQDSSSYFQSAASHLEDKLHAKRGFDERLCGALALLERAAARPCGPQADDLPLHSEDSGLGADNESVRSLDKADTQASCDHPVQQASARKFSFPAQREAGAAEGPWPAGPSSSRSHDCALDRNFRDIFYPAAPNKGTTSLSGPPHPPHKPWNSEQVRSSSWNSLETGGPEGSTHFRDDKLSASLSIDEDEDSSPREEDEDEEDSHMGTGQRNPRPQRPKSCPAATRYVYRFPARRRESLEAQEMILKMKDAISDKIKFVPAKPSHGEWTEEEPGKIVLSARPSTVGESRRAPAKQRRSKSEESLRSQAEDPTLLELQRVQRDLSQKLEMFYALGEKRQEPSRKEILRPRAAAAVKQDSNGNDTSSSTISKLKSSLAKNFSILPSQDKIILQKCPPGSGSQLSCEKTSQTLSGALPSAQEPAPAEEENKALGTQRWSGRDATRPSVKKLIETFSPPEGLSTAKFSRDLGPICCIRKFGVPIMPPRLPAYRGLAPLYPRHRVTPGGEREPLQGSPQWIPSTISFSPLPGAEASQSDMTSETEDSLEDLPPPPPEILMDHSFHSLQTPETQEQSGDSTELHSKPALVELGPSKITPASQRMKDSVKPFSLLPSKNLTTSYRLPITRMDSRARKPTLDPNSPHEAAHDREEAEEIASLYRQSQKVIPLHHPSNVPGQDKSKENKESAGARPLPKPNSPDTPRPSQEKSQPLVRRVSPTRIHWFPLTSPPSSHRVILPAAQSSLPQTQKQPSPPLSPRTSSPPIRARATSPPTSPKAPSPPMSKKLPPPLCPTSSPPTSPSQGTKDPRNPRNGHQTPTQVASNTRSIFCLATSSLFEAQIQGPLVGSQPEAGGQFPLPGVGWRSRMHPRKCWDAQRQTNVSALNPQPYIRRTYSDRRPRDPLQLPGSAGLGAGSEPLLSQARSEESPKKEGEPWDNLDLAELKGASRSASQPDLCVVGRGLQREAAP</sequence>
<feature type="compositionally biased region" description="Polar residues" evidence="1">
    <location>
        <begin position="123"/>
        <end position="133"/>
    </location>
</feature>
<proteinExistence type="predicted"/>
<feature type="region of interest" description="Disordered" evidence="1">
    <location>
        <begin position="695"/>
        <end position="738"/>
    </location>
</feature>
<dbReference type="GO" id="GO:0035845">
    <property type="term" value="P:photoreceptor cell outer segment organization"/>
    <property type="evidence" value="ECO:0000318"/>
    <property type="project" value="GO_Central"/>
</dbReference>
<feature type="compositionally biased region" description="Basic and acidic residues" evidence="1">
    <location>
        <begin position="633"/>
        <end position="643"/>
    </location>
</feature>
<feature type="compositionally biased region" description="Polar residues" evidence="1">
    <location>
        <begin position="51"/>
        <end position="74"/>
    </location>
</feature>
<feature type="compositionally biased region" description="Acidic residues" evidence="1">
    <location>
        <begin position="482"/>
        <end position="499"/>
    </location>
</feature>
<feature type="compositionally biased region" description="Basic and acidic residues" evidence="1">
    <location>
        <begin position="594"/>
        <end position="604"/>
    </location>
</feature>
<feature type="compositionally biased region" description="Low complexity" evidence="1">
    <location>
        <begin position="1048"/>
        <end position="1062"/>
    </location>
</feature>
<organism evidence="2 3">
    <name type="scientific">Ornithorhynchus anatinus</name>
    <name type="common">Duckbill platypus</name>
    <dbReference type="NCBI Taxonomy" id="9258"/>
    <lineage>
        <taxon>Eukaryota</taxon>
        <taxon>Metazoa</taxon>
        <taxon>Chordata</taxon>
        <taxon>Craniata</taxon>
        <taxon>Vertebrata</taxon>
        <taxon>Euteleostomi</taxon>
        <taxon>Mammalia</taxon>
        <taxon>Monotremata</taxon>
        <taxon>Ornithorhynchidae</taxon>
        <taxon>Ornithorhynchus</taxon>
    </lineage>
</organism>
<feature type="compositionally biased region" description="Basic and acidic residues" evidence="1">
    <location>
        <begin position="361"/>
        <end position="370"/>
    </location>
</feature>
<feature type="region of interest" description="Disordered" evidence="1">
    <location>
        <begin position="1166"/>
        <end position="1245"/>
    </location>
</feature>
<protein>
    <recommendedName>
        <fullName evidence="4">Photoreceptor cilium actin regulator</fullName>
    </recommendedName>
</protein>
<evidence type="ECO:0008006" key="4">
    <source>
        <dbReference type="Google" id="ProtNLM"/>
    </source>
</evidence>
<dbReference type="Pfam" id="PF15449">
    <property type="entry name" value="Retinal"/>
    <property type="match status" value="1"/>
</dbReference>
<feature type="region of interest" description="Disordered" evidence="1">
    <location>
        <begin position="425"/>
        <end position="521"/>
    </location>
</feature>
<feature type="region of interest" description="Disordered" evidence="1">
    <location>
        <begin position="633"/>
        <end position="665"/>
    </location>
</feature>
<dbReference type="HOGENOM" id="CLU_007417_0_0_1"/>
<dbReference type="GO" id="GO:0001750">
    <property type="term" value="C:photoreceptor outer segment"/>
    <property type="evidence" value="ECO:0000318"/>
    <property type="project" value="GO_Central"/>
</dbReference>
<feature type="compositionally biased region" description="Basic and acidic residues" evidence="1">
    <location>
        <begin position="1213"/>
        <end position="1223"/>
    </location>
</feature>
<feature type="compositionally biased region" description="Basic residues" evidence="1">
    <location>
        <begin position="146"/>
        <end position="155"/>
    </location>
</feature>
<dbReference type="eggNOG" id="ENOG502QUWN">
    <property type="taxonomic scope" value="Eukaryota"/>
</dbReference>
<dbReference type="InterPro" id="IPR029352">
    <property type="entry name" value="PCARE"/>
</dbReference>
<evidence type="ECO:0000313" key="2">
    <source>
        <dbReference type="Ensembl" id="ENSOANP00000022804.2"/>
    </source>
</evidence>
<keyword evidence="3" id="KW-1185">Reference proteome</keyword>